<evidence type="ECO:0000256" key="1">
    <source>
        <dbReference type="ARBA" id="ARBA00038414"/>
    </source>
</evidence>
<dbReference type="EMBL" id="JAINVV010000016">
    <property type="protein sequence ID" value="MBY8826366.1"/>
    <property type="molecule type" value="Genomic_DNA"/>
</dbReference>
<dbReference type="Proteomes" id="UP000706039">
    <property type="component" value="Unassembled WGS sequence"/>
</dbReference>
<evidence type="ECO:0000313" key="2">
    <source>
        <dbReference type="EMBL" id="MBY8826366.1"/>
    </source>
</evidence>
<dbReference type="Pfam" id="PF01177">
    <property type="entry name" value="Asp_Glu_race"/>
    <property type="match status" value="1"/>
</dbReference>
<dbReference type="InterPro" id="IPR015942">
    <property type="entry name" value="Asp/Glu/hydantoin_racemase"/>
</dbReference>
<sequence length="242" mass="25633">MRIHLVTPVTTKGVRSLDDVAHLTHAGLTITQSLLETGPPSIESEYDEAFAVPATIAEAIKAERSGADAVIVDCMADPGVKAAREMLSIPVLGPGETSMHLAALLGQSFGYVTVLNAVKPMVRNLVRLSAVQEKLAAIKVVDIPVLELEPRIEEAKRRLGECALEAVEQDDADVIILGCTGFLGCASAIEAYLAERGHSIPVIDPIPATVCVAEGIVRAGLTHSKHCFPVPRPKTMVGYAMP</sequence>
<dbReference type="InterPro" id="IPR053714">
    <property type="entry name" value="Iso_Racemase_Enz_sf"/>
</dbReference>
<proteinExistence type="inferred from homology"/>
<organism evidence="2 3">
    <name type="scientific">Sphingomonas colocasiae</name>
    <dbReference type="NCBI Taxonomy" id="1848973"/>
    <lineage>
        <taxon>Bacteria</taxon>
        <taxon>Pseudomonadati</taxon>
        <taxon>Pseudomonadota</taxon>
        <taxon>Alphaproteobacteria</taxon>
        <taxon>Sphingomonadales</taxon>
        <taxon>Sphingomonadaceae</taxon>
        <taxon>Sphingomonas</taxon>
    </lineage>
</organism>
<comment type="caution">
    <text evidence="2">The sequence shown here is derived from an EMBL/GenBank/DDBJ whole genome shotgun (WGS) entry which is preliminary data.</text>
</comment>
<comment type="similarity">
    <text evidence="1">Belongs to the HyuE racemase family.</text>
</comment>
<name>A0ABS7PZ34_9SPHN</name>
<dbReference type="Gene3D" id="3.40.50.12500">
    <property type="match status" value="1"/>
</dbReference>
<dbReference type="PANTHER" id="PTHR28047">
    <property type="entry name" value="PROTEIN DCG1"/>
    <property type="match status" value="1"/>
</dbReference>
<reference evidence="2 3" key="1">
    <citation type="submission" date="2021-08" db="EMBL/GenBank/DDBJ databases">
        <authorList>
            <person name="Tuo L."/>
        </authorList>
    </citation>
    <scope>NUCLEOTIDE SEQUENCE [LARGE SCALE GENOMIC DNA]</scope>
    <source>
        <strain evidence="2 3">JCM 31229</strain>
    </source>
</reference>
<dbReference type="RefSeq" id="WP_222993950.1">
    <property type="nucleotide sequence ID" value="NZ_JAINVV010000016.1"/>
</dbReference>
<dbReference type="PANTHER" id="PTHR28047:SF5">
    <property type="entry name" value="PROTEIN DCG1"/>
    <property type="match status" value="1"/>
</dbReference>
<dbReference type="InterPro" id="IPR052186">
    <property type="entry name" value="Hydantoin_racemase-like"/>
</dbReference>
<accession>A0ABS7PZ34</accession>
<evidence type="ECO:0000313" key="3">
    <source>
        <dbReference type="Proteomes" id="UP000706039"/>
    </source>
</evidence>
<gene>
    <name evidence="2" type="ORF">K7G82_28945</name>
</gene>
<protein>
    <submittedName>
        <fullName evidence="2">Aspartate/glutamate racemase family protein</fullName>
    </submittedName>
</protein>
<keyword evidence="3" id="KW-1185">Reference proteome</keyword>